<organism evidence="2 3">
    <name type="scientific">Thermatribacter velox</name>
    <dbReference type="NCBI Taxonomy" id="3039681"/>
    <lineage>
        <taxon>Bacteria</taxon>
        <taxon>Pseudomonadati</taxon>
        <taxon>Atribacterota</taxon>
        <taxon>Atribacteria</taxon>
        <taxon>Atribacterales</taxon>
        <taxon>Thermatribacteraceae</taxon>
        <taxon>Thermatribacter</taxon>
    </lineage>
</organism>
<keyword evidence="1" id="KW-0472">Membrane</keyword>
<protein>
    <submittedName>
        <fullName evidence="2">Uncharacterized protein</fullName>
    </submittedName>
</protein>
<evidence type="ECO:0000313" key="2">
    <source>
        <dbReference type="EMBL" id="WZL77125.1"/>
    </source>
</evidence>
<proteinExistence type="predicted"/>
<keyword evidence="1" id="KW-1133">Transmembrane helix</keyword>
<sequence length="285" mass="33715">MSGKKGTSLRELRIPVYCVPTLGWNWYHEGSWMAHTGLRVTDLGFKAKKMKPPLFISFELYTPPVSHPLSEGEMEEIVTTFEETVHGYLMQLKFYESLARNYRYMFSLCLLAYIIGLFSVNTWWFIWFRQPYLALAGLDNWFKRRRAKVLEKGVRFRVVMGKDPRRKRLLDEIYNQFGKFKQLSKSDFAEIVAYLRRKQRTEPLCWELIRVFEDILEMEKEDSFVLQRVAYTFSKKLSRFFLGDLLLIPQLLPPRLLCNIRDLNFDISFLIGEGSAQDQSLQSVQ</sequence>
<reference evidence="2 3" key="1">
    <citation type="submission" date="2023-03" db="EMBL/GenBank/DDBJ databases">
        <title>Novel Species.</title>
        <authorList>
            <person name="Ma S."/>
        </authorList>
    </citation>
    <scope>NUCLEOTIDE SEQUENCE [LARGE SCALE GENOMIC DNA]</scope>
    <source>
        <strain evidence="2 3">B11</strain>
    </source>
</reference>
<dbReference type="EMBL" id="CP121689">
    <property type="protein sequence ID" value="WZL77125.1"/>
    <property type="molecule type" value="Genomic_DNA"/>
</dbReference>
<name>A0ABZ2YH42_9BACT</name>
<feature type="transmembrane region" description="Helical" evidence="1">
    <location>
        <begin position="104"/>
        <end position="126"/>
    </location>
</feature>
<keyword evidence="3" id="KW-1185">Reference proteome</keyword>
<keyword evidence="1" id="KW-0812">Transmembrane</keyword>
<accession>A0ABZ2YH42</accession>
<gene>
    <name evidence="2" type="ORF">QBE54_05270</name>
</gene>
<dbReference type="RefSeq" id="WP_369019291.1">
    <property type="nucleotide sequence ID" value="NZ_CP121689.1"/>
</dbReference>
<evidence type="ECO:0000313" key="3">
    <source>
        <dbReference type="Proteomes" id="UP001461341"/>
    </source>
</evidence>
<evidence type="ECO:0000256" key="1">
    <source>
        <dbReference type="SAM" id="Phobius"/>
    </source>
</evidence>
<dbReference type="Proteomes" id="UP001461341">
    <property type="component" value="Chromosome"/>
</dbReference>